<dbReference type="GO" id="GO:0005829">
    <property type="term" value="C:cytosol"/>
    <property type="evidence" value="ECO:0007669"/>
    <property type="project" value="TreeGrafter"/>
</dbReference>
<dbReference type="InterPro" id="IPR021196">
    <property type="entry name" value="PdxT/SNO_CS"/>
</dbReference>
<evidence type="ECO:0000256" key="10">
    <source>
        <dbReference type="HAMAP-Rule" id="MF_01615"/>
    </source>
</evidence>
<dbReference type="GO" id="GO:0036381">
    <property type="term" value="F:pyridoxal 5'-phosphate synthase (glutamine hydrolysing) activity"/>
    <property type="evidence" value="ECO:0007669"/>
    <property type="project" value="UniProtKB-UniRule"/>
</dbReference>
<evidence type="ECO:0000313" key="13">
    <source>
        <dbReference type="EMBL" id="CUO91174.1"/>
    </source>
</evidence>
<accession>A0A174IUX4</accession>
<comment type="catalytic activity">
    <reaction evidence="6 10">
        <text>aldehydo-D-ribose 5-phosphate + D-glyceraldehyde 3-phosphate + L-glutamine = pyridoxal 5'-phosphate + L-glutamate + phosphate + 3 H2O + H(+)</text>
        <dbReference type="Rhea" id="RHEA:31507"/>
        <dbReference type="ChEBI" id="CHEBI:15377"/>
        <dbReference type="ChEBI" id="CHEBI:15378"/>
        <dbReference type="ChEBI" id="CHEBI:29985"/>
        <dbReference type="ChEBI" id="CHEBI:43474"/>
        <dbReference type="ChEBI" id="CHEBI:58273"/>
        <dbReference type="ChEBI" id="CHEBI:58359"/>
        <dbReference type="ChEBI" id="CHEBI:59776"/>
        <dbReference type="ChEBI" id="CHEBI:597326"/>
        <dbReference type="EC" id="4.3.3.6"/>
    </reaction>
</comment>
<dbReference type="EC" id="3.5.1.2" evidence="10"/>
<keyword evidence="4 10" id="KW-0315">Glutamine amidotransferase</keyword>
<dbReference type="SUPFAM" id="SSF52317">
    <property type="entry name" value="Class I glutamine amidotransferase-like"/>
    <property type="match status" value="1"/>
</dbReference>
<evidence type="ECO:0000256" key="5">
    <source>
        <dbReference type="ARBA" id="ARBA00023239"/>
    </source>
</evidence>
<dbReference type="PANTHER" id="PTHR31559:SF0">
    <property type="entry name" value="PYRIDOXAL 5'-PHOSPHATE SYNTHASE SUBUNIT SNO1-RELATED"/>
    <property type="match status" value="1"/>
</dbReference>
<keyword evidence="2 10" id="KW-0378">Hydrolase</keyword>
<dbReference type="GO" id="GO:1903600">
    <property type="term" value="C:glutaminase complex"/>
    <property type="evidence" value="ECO:0007669"/>
    <property type="project" value="TreeGrafter"/>
</dbReference>
<dbReference type="GO" id="GO:0004359">
    <property type="term" value="F:glutaminase activity"/>
    <property type="evidence" value="ECO:0007669"/>
    <property type="project" value="UniProtKB-UniRule"/>
</dbReference>
<evidence type="ECO:0000256" key="3">
    <source>
        <dbReference type="ARBA" id="ARBA00022898"/>
    </source>
</evidence>
<dbReference type="GO" id="GO:0042823">
    <property type="term" value="P:pyridoxal phosphate biosynthetic process"/>
    <property type="evidence" value="ECO:0007669"/>
    <property type="project" value="UniProtKB-UniRule"/>
</dbReference>
<feature type="active site" description="Charge relay system" evidence="10 11">
    <location>
        <position position="179"/>
    </location>
</feature>
<dbReference type="PROSITE" id="PS51130">
    <property type="entry name" value="PDXT_SNO_2"/>
    <property type="match status" value="1"/>
</dbReference>
<comment type="pathway">
    <text evidence="10">Cofactor biosynthesis; pyridoxal 5'-phosphate biosynthesis.</text>
</comment>
<dbReference type="PROSITE" id="PS01236">
    <property type="entry name" value="PDXT_SNO_1"/>
    <property type="match status" value="1"/>
</dbReference>
<dbReference type="GO" id="GO:0008614">
    <property type="term" value="P:pyridoxine metabolic process"/>
    <property type="evidence" value="ECO:0007669"/>
    <property type="project" value="TreeGrafter"/>
</dbReference>
<evidence type="ECO:0000256" key="4">
    <source>
        <dbReference type="ARBA" id="ARBA00022962"/>
    </source>
</evidence>
<comment type="function">
    <text evidence="8 10">Catalyzes the hydrolysis of glutamine to glutamate and ammonia as part of the biosynthesis of pyridoxal 5'-phosphate. The resulting ammonia molecule is channeled to the active site of PdxS.</text>
</comment>
<dbReference type="Proteomes" id="UP000095454">
    <property type="component" value="Unassembled WGS sequence"/>
</dbReference>
<feature type="binding site" evidence="10 12">
    <location>
        <begin position="53"/>
        <end position="55"/>
    </location>
    <ligand>
        <name>L-glutamine</name>
        <dbReference type="ChEBI" id="CHEBI:58359"/>
    </ligand>
</feature>
<keyword evidence="5 10" id="KW-0456">Lyase</keyword>
<dbReference type="EMBL" id="CZAQ01000005">
    <property type="protein sequence ID" value="CUO91174.1"/>
    <property type="molecule type" value="Genomic_DNA"/>
</dbReference>
<feature type="active site" description="Nucleophile" evidence="10 11">
    <location>
        <position position="85"/>
    </location>
</feature>
<name>A0A174IUX4_9ACTN</name>
<dbReference type="Pfam" id="PF01174">
    <property type="entry name" value="SNO"/>
    <property type="match status" value="1"/>
</dbReference>
<evidence type="ECO:0000256" key="1">
    <source>
        <dbReference type="ARBA" id="ARBA00008345"/>
    </source>
</evidence>
<sequence>MSDYADQTVAVLAVQGAFAEHEARLSELGARCIELRQAADLKQDFDRLVLPGGESTVQGKLLDELGMLEELRTHIVEGMPVLGTCAGLILLARDLAAHDDKGTPRLATMNVLVERNAYGRQLGSFRTKGQVSGIDGEVPLTFIRAPRIVEVHGDAKALAKVDGRIVAARQSNQLGVTFHPELDEDTRLHELFLQM</sequence>
<dbReference type="CDD" id="cd01749">
    <property type="entry name" value="GATase1_PB"/>
    <property type="match status" value="1"/>
</dbReference>
<dbReference type="Gene3D" id="3.40.50.880">
    <property type="match status" value="1"/>
</dbReference>
<protein>
    <recommendedName>
        <fullName evidence="10">Pyridoxal 5'-phosphate synthase subunit PdxT</fullName>
        <ecNumber evidence="10">4.3.3.6</ecNumber>
    </recommendedName>
    <alternativeName>
        <fullName evidence="10">Pdx2</fullName>
    </alternativeName>
    <alternativeName>
        <fullName evidence="10">Pyridoxal 5'-phosphate synthase glutaminase subunit</fullName>
        <ecNumber evidence="10">3.5.1.2</ecNumber>
    </alternativeName>
</protein>
<dbReference type="InterPro" id="IPR002161">
    <property type="entry name" value="PdxT/SNO"/>
</dbReference>
<gene>
    <name evidence="10 13" type="primary">pdxT</name>
    <name evidence="13" type="ORF">ERS852514_00477</name>
</gene>
<feature type="active site" description="Charge relay system" evidence="10 11">
    <location>
        <position position="181"/>
    </location>
</feature>
<dbReference type="GO" id="GO:0006543">
    <property type="term" value="P:L-glutamine catabolic process"/>
    <property type="evidence" value="ECO:0007669"/>
    <property type="project" value="UniProtKB-UniRule"/>
</dbReference>
<comment type="similarity">
    <text evidence="1 10">Belongs to the glutaminase PdxT/SNO family.</text>
</comment>
<dbReference type="UniPathway" id="UPA00245"/>
<dbReference type="AlphaFoldDB" id="A0A174IUX4"/>
<reference evidence="13 14" key="1">
    <citation type="submission" date="2015-09" db="EMBL/GenBank/DDBJ databases">
        <authorList>
            <consortium name="Pathogen Informatics"/>
        </authorList>
    </citation>
    <scope>NUCLEOTIDE SEQUENCE [LARGE SCALE GENOMIC DNA]</scope>
    <source>
        <strain evidence="13 14">2789STDY5834902</strain>
    </source>
</reference>
<keyword evidence="13" id="KW-0808">Transferase</keyword>
<dbReference type="HAMAP" id="MF_01615">
    <property type="entry name" value="PdxT"/>
    <property type="match status" value="1"/>
</dbReference>
<comment type="catalytic activity">
    <reaction evidence="7 10">
        <text>L-glutamine + H2O = L-glutamate + NH4(+)</text>
        <dbReference type="Rhea" id="RHEA:15889"/>
        <dbReference type="ChEBI" id="CHEBI:15377"/>
        <dbReference type="ChEBI" id="CHEBI:28938"/>
        <dbReference type="ChEBI" id="CHEBI:29985"/>
        <dbReference type="ChEBI" id="CHEBI:58359"/>
        <dbReference type="EC" id="3.5.1.2"/>
    </reaction>
</comment>
<dbReference type="RefSeq" id="WP_055250709.1">
    <property type="nucleotide sequence ID" value="NZ_CABIXX010000005.1"/>
</dbReference>
<dbReference type="InterPro" id="IPR029062">
    <property type="entry name" value="Class_I_gatase-like"/>
</dbReference>
<feature type="binding site" evidence="10 12">
    <location>
        <begin position="143"/>
        <end position="144"/>
    </location>
    <ligand>
        <name>L-glutamine</name>
        <dbReference type="ChEBI" id="CHEBI:58359"/>
    </ligand>
</feature>
<organism evidence="13 14">
    <name type="scientific">Collinsella aerofaciens</name>
    <dbReference type="NCBI Taxonomy" id="74426"/>
    <lineage>
        <taxon>Bacteria</taxon>
        <taxon>Bacillati</taxon>
        <taxon>Actinomycetota</taxon>
        <taxon>Coriobacteriia</taxon>
        <taxon>Coriobacteriales</taxon>
        <taxon>Coriobacteriaceae</taxon>
        <taxon>Collinsella</taxon>
    </lineage>
</organism>
<evidence type="ECO:0000256" key="12">
    <source>
        <dbReference type="PIRSR" id="PIRSR005639-2"/>
    </source>
</evidence>
<feature type="binding site" evidence="10 12">
    <location>
        <position position="115"/>
    </location>
    <ligand>
        <name>L-glutamine</name>
        <dbReference type="ChEBI" id="CHEBI:58359"/>
    </ligand>
</feature>
<keyword evidence="3 10" id="KW-0663">Pyridoxal phosphate</keyword>
<evidence type="ECO:0000256" key="9">
    <source>
        <dbReference type="ARBA" id="ARBA00064749"/>
    </source>
</evidence>
<evidence type="ECO:0000256" key="2">
    <source>
        <dbReference type="ARBA" id="ARBA00022801"/>
    </source>
</evidence>
<dbReference type="EC" id="4.3.3.6" evidence="10"/>
<evidence type="ECO:0000313" key="14">
    <source>
        <dbReference type="Proteomes" id="UP000095454"/>
    </source>
</evidence>
<evidence type="ECO:0000256" key="7">
    <source>
        <dbReference type="ARBA" id="ARBA00049534"/>
    </source>
</evidence>
<comment type="subunit">
    <text evidence="9 10">In the presence of PdxS, forms a dodecamer of heterodimers. Only shows activity in the heterodimer.</text>
</comment>
<evidence type="ECO:0000256" key="6">
    <source>
        <dbReference type="ARBA" id="ARBA00047992"/>
    </source>
</evidence>
<dbReference type="PROSITE" id="PS51273">
    <property type="entry name" value="GATASE_TYPE_1"/>
    <property type="match status" value="1"/>
</dbReference>
<dbReference type="NCBIfam" id="TIGR03800">
    <property type="entry name" value="PLP_synth_Pdx2"/>
    <property type="match status" value="1"/>
</dbReference>
<dbReference type="GO" id="GO:0016740">
    <property type="term" value="F:transferase activity"/>
    <property type="evidence" value="ECO:0007669"/>
    <property type="project" value="UniProtKB-KW"/>
</dbReference>
<evidence type="ECO:0000256" key="11">
    <source>
        <dbReference type="PIRSR" id="PIRSR005639-1"/>
    </source>
</evidence>
<dbReference type="PANTHER" id="PTHR31559">
    <property type="entry name" value="PYRIDOXAL 5'-PHOSPHATE SYNTHASE SUBUNIT SNO"/>
    <property type="match status" value="1"/>
</dbReference>
<evidence type="ECO:0000256" key="8">
    <source>
        <dbReference type="ARBA" id="ARBA00054599"/>
    </source>
</evidence>
<dbReference type="PIRSF" id="PIRSF005639">
    <property type="entry name" value="Glut_amidoT_SNO"/>
    <property type="match status" value="1"/>
</dbReference>
<proteinExistence type="inferred from homology"/>
<dbReference type="FunFam" id="3.40.50.880:FF:000010">
    <property type="entry name" value="uncharacterized protein LOC100176842 isoform X2"/>
    <property type="match status" value="1"/>
</dbReference>